<evidence type="ECO:0000313" key="3">
    <source>
        <dbReference type="Proteomes" id="UP000736672"/>
    </source>
</evidence>
<dbReference type="EMBL" id="JAGTJS010000017">
    <property type="protein sequence ID" value="KAH7244707.1"/>
    <property type="molecule type" value="Genomic_DNA"/>
</dbReference>
<proteinExistence type="predicted"/>
<protein>
    <submittedName>
        <fullName evidence="2">Uncharacterized protein</fullName>
    </submittedName>
</protein>
<dbReference type="AlphaFoldDB" id="A0A9P9K0K1"/>
<accession>A0A9P9K0K1</accession>
<reference evidence="2" key="1">
    <citation type="journal article" date="2021" name="Nat. Commun.">
        <title>Genetic determinants of endophytism in the Arabidopsis root mycobiome.</title>
        <authorList>
            <person name="Mesny F."/>
            <person name="Miyauchi S."/>
            <person name="Thiergart T."/>
            <person name="Pickel B."/>
            <person name="Atanasova L."/>
            <person name="Karlsson M."/>
            <person name="Huettel B."/>
            <person name="Barry K.W."/>
            <person name="Haridas S."/>
            <person name="Chen C."/>
            <person name="Bauer D."/>
            <person name="Andreopoulos W."/>
            <person name="Pangilinan J."/>
            <person name="LaButti K."/>
            <person name="Riley R."/>
            <person name="Lipzen A."/>
            <person name="Clum A."/>
            <person name="Drula E."/>
            <person name="Henrissat B."/>
            <person name="Kohler A."/>
            <person name="Grigoriev I.V."/>
            <person name="Martin F.M."/>
            <person name="Hacquard S."/>
        </authorList>
    </citation>
    <scope>NUCLEOTIDE SEQUENCE</scope>
    <source>
        <strain evidence="2">FSSC 5 MPI-SDFR-AT-0091</strain>
    </source>
</reference>
<keyword evidence="3" id="KW-1185">Reference proteome</keyword>
<dbReference type="Proteomes" id="UP000736672">
    <property type="component" value="Unassembled WGS sequence"/>
</dbReference>
<sequence>MQLDHAYAPPKAGVPSAVWKSVLRSRTKASTAAHQKTPSALANSTPPFSPSGPKQLHGDYAIPARRGGQALLLMGRPALPGDGNMETGRGRTTCQRCTMHDTTAPRRLCIVSFFKPSFSCRRLLLPPPVPVFPLPPSLLSPIAPPTISSHHDAARQWSMVNGLAADMTGLAATTCSYLGTVAAREKVWFAQLRAGDRRRQHRNIQRGNLASVGFRAASRVTFHTDPPRLV</sequence>
<evidence type="ECO:0000313" key="2">
    <source>
        <dbReference type="EMBL" id="KAH7244707.1"/>
    </source>
</evidence>
<organism evidence="2 3">
    <name type="scientific">Fusarium solani</name>
    <name type="common">Filamentous fungus</name>
    <dbReference type="NCBI Taxonomy" id="169388"/>
    <lineage>
        <taxon>Eukaryota</taxon>
        <taxon>Fungi</taxon>
        <taxon>Dikarya</taxon>
        <taxon>Ascomycota</taxon>
        <taxon>Pezizomycotina</taxon>
        <taxon>Sordariomycetes</taxon>
        <taxon>Hypocreomycetidae</taxon>
        <taxon>Hypocreales</taxon>
        <taxon>Nectriaceae</taxon>
        <taxon>Fusarium</taxon>
        <taxon>Fusarium solani species complex</taxon>
    </lineage>
</organism>
<feature type="compositionally biased region" description="Polar residues" evidence="1">
    <location>
        <begin position="28"/>
        <end position="46"/>
    </location>
</feature>
<feature type="region of interest" description="Disordered" evidence="1">
    <location>
        <begin position="28"/>
        <end position="60"/>
    </location>
</feature>
<gene>
    <name evidence="2" type="ORF">B0J15DRAFT_86466</name>
</gene>
<comment type="caution">
    <text evidence="2">The sequence shown here is derived from an EMBL/GenBank/DDBJ whole genome shotgun (WGS) entry which is preliminary data.</text>
</comment>
<name>A0A9P9K0K1_FUSSL</name>
<evidence type="ECO:0000256" key="1">
    <source>
        <dbReference type="SAM" id="MobiDB-lite"/>
    </source>
</evidence>